<dbReference type="Pfam" id="PF01239">
    <property type="entry name" value="PPTA"/>
    <property type="match status" value="5"/>
</dbReference>
<evidence type="ECO:0000256" key="11">
    <source>
        <dbReference type="ARBA" id="ARBA00061603"/>
    </source>
</evidence>
<evidence type="ECO:0000256" key="2">
    <source>
        <dbReference type="ARBA" id="ARBA00004556"/>
    </source>
</evidence>
<evidence type="ECO:0000313" key="15">
    <source>
        <dbReference type="Proteomes" id="UP000659654"/>
    </source>
</evidence>
<evidence type="ECO:0000256" key="10">
    <source>
        <dbReference type="ARBA" id="ARBA00032585"/>
    </source>
</evidence>
<dbReference type="GO" id="GO:0048471">
    <property type="term" value="C:perinuclear region of cytoplasm"/>
    <property type="evidence" value="ECO:0007669"/>
    <property type="project" value="UniProtKB-SubCell"/>
</dbReference>
<feature type="region of interest" description="Disordered" evidence="13">
    <location>
        <begin position="947"/>
        <end position="973"/>
    </location>
</feature>
<evidence type="ECO:0000256" key="8">
    <source>
        <dbReference type="ARBA" id="ARBA00023306"/>
    </source>
</evidence>
<comment type="subunit">
    <text evidence="12">Belongs to the multiprotein complex Integrator, at least composed of IntS1, IntS2, IntS3, IntS4, omd/IntS5, IntS6, defl/IntS7, IntS8, IntS9, IntS10, IntS11, IntS12, asun/IntS13, IntS14 and IntS15. The core complex associates with protein phosphatase 2A subunits mts/PP2A and Pp2A-29B, to form the Integrator-PP2A (INTAC) complex.</text>
</comment>
<keyword evidence="8" id="KW-0131">Cell cycle</keyword>
<dbReference type="GO" id="GO:0008318">
    <property type="term" value="F:protein prenyltransferase activity"/>
    <property type="evidence" value="ECO:0007669"/>
    <property type="project" value="InterPro"/>
</dbReference>
<dbReference type="Proteomes" id="UP000659654">
    <property type="component" value="Unassembled WGS sequence"/>
</dbReference>
<dbReference type="PANTHER" id="PTHR12955:SF1">
    <property type="entry name" value="INTEGRATOR COMPLEX SUBUNIT 13"/>
    <property type="match status" value="1"/>
</dbReference>
<comment type="subcellular location">
    <subcellularLocation>
        <location evidence="2">Cytoplasm</location>
        <location evidence="2">Perinuclear region</location>
    </subcellularLocation>
    <subcellularLocation>
        <location evidence="1">Nucleus</location>
    </subcellularLocation>
</comment>
<comment type="similarity">
    <text evidence="11">Belongs to the Integrator subunit 13 family.</text>
</comment>
<feature type="region of interest" description="Disordered" evidence="13">
    <location>
        <begin position="1020"/>
        <end position="1040"/>
    </location>
</feature>
<evidence type="ECO:0000256" key="1">
    <source>
        <dbReference type="ARBA" id="ARBA00004123"/>
    </source>
</evidence>
<evidence type="ECO:0000256" key="13">
    <source>
        <dbReference type="SAM" id="MobiDB-lite"/>
    </source>
</evidence>
<evidence type="ECO:0000256" key="9">
    <source>
        <dbReference type="ARBA" id="ARBA00030658"/>
    </source>
</evidence>
<dbReference type="GO" id="GO:0051642">
    <property type="term" value="P:centrosome localization"/>
    <property type="evidence" value="ECO:0007669"/>
    <property type="project" value="TreeGrafter"/>
</dbReference>
<feature type="region of interest" description="Disordered" evidence="13">
    <location>
        <begin position="1"/>
        <end position="22"/>
    </location>
</feature>
<reference evidence="14" key="1">
    <citation type="submission" date="2020-09" db="EMBL/GenBank/DDBJ databases">
        <authorList>
            <person name="Kikuchi T."/>
        </authorList>
    </citation>
    <scope>NUCLEOTIDE SEQUENCE</scope>
    <source>
        <strain evidence="14">Ka4C1</strain>
    </source>
</reference>
<feature type="compositionally biased region" description="Basic and acidic residues" evidence="13">
    <location>
        <begin position="1029"/>
        <end position="1040"/>
    </location>
</feature>
<dbReference type="AlphaFoldDB" id="A0A7I8XKE5"/>
<dbReference type="InterPro" id="IPR019355">
    <property type="entry name" value="Cell_cycle_regulator_Mat89Bb"/>
</dbReference>
<dbReference type="OrthoDB" id="5844105at2759"/>
<evidence type="ECO:0000256" key="7">
    <source>
        <dbReference type="ARBA" id="ARBA00023242"/>
    </source>
</evidence>
<dbReference type="EMBL" id="CAJFDI010000004">
    <property type="protein sequence ID" value="CAD5227907.1"/>
    <property type="molecule type" value="Genomic_DNA"/>
</dbReference>
<keyword evidence="15" id="KW-1185">Reference proteome</keyword>
<dbReference type="SUPFAM" id="SSF48439">
    <property type="entry name" value="Protein prenylyltransferase"/>
    <property type="match status" value="1"/>
</dbReference>
<evidence type="ECO:0000256" key="5">
    <source>
        <dbReference type="ARBA" id="ARBA00022618"/>
    </source>
</evidence>
<gene>
    <name evidence="14" type="ORF">BXYJ_LOCUS10184</name>
</gene>
<dbReference type="GO" id="GO:0007346">
    <property type="term" value="P:regulation of mitotic cell cycle"/>
    <property type="evidence" value="ECO:0007669"/>
    <property type="project" value="TreeGrafter"/>
</dbReference>
<dbReference type="EMBL" id="CAJFCV020000004">
    <property type="protein sequence ID" value="CAG9118326.1"/>
    <property type="molecule type" value="Genomic_DNA"/>
</dbReference>
<dbReference type="SMR" id="A0A7I8XKE5"/>
<name>A0A7I8XKE5_BURXY</name>
<accession>A0A7I8XKE5</accession>
<dbReference type="GO" id="GO:0032039">
    <property type="term" value="C:integrator complex"/>
    <property type="evidence" value="ECO:0007669"/>
    <property type="project" value="TreeGrafter"/>
</dbReference>
<evidence type="ECO:0000256" key="6">
    <source>
        <dbReference type="ARBA" id="ARBA00022776"/>
    </source>
</evidence>
<protein>
    <recommendedName>
        <fullName evidence="3">Protein asunder</fullName>
    </recommendedName>
    <alternativeName>
        <fullName evidence="10">Cell cycle regulator Mat89Bb</fullName>
    </alternativeName>
    <alternativeName>
        <fullName evidence="9">Set apart in position or space protein</fullName>
    </alternativeName>
</protein>
<dbReference type="InterPro" id="IPR002088">
    <property type="entry name" value="Prenyl_trans_a"/>
</dbReference>
<keyword evidence="7" id="KW-0539">Nucleus</keyword>
<keyword evidence="6" id="KW-0498">Mitosis</keyword>
<dbReference type="PROSITE" id="PS51147">
    <property type="entry name" value="PFTA"/>
    <property type="match status" value="5"/>
</dbReference>
<dbReference type="PANTHER" id="PTHR12955">
    <property type="entry name" value="SARCOMA ANTIGEN NY-SAR-95-RELATED"/>
    <property type="match status" value="1"/>
</dbReference>
<dbReference type="Proteomes" id="UP000582659">
    <property type="component" value="Unassembled WGS sequence"/>
</dbReference>
<evidence type="ECO:0000256" key="12">
    <source>
        <dbReference type="ARBA" id="ARBA00065185"/>
    </source>
</evidence>
<evidence type="ECO:0000313" key="14">
    <source>
        <dbReference type="EMBL" id="CAD5227907.1"/>
    </source>
</evidence>
<dbReference type="Gene3D" id="1.25.40.120">
    <property type="entry name" value="Protein prenylyltransferase"/>
    <property type="match status" value="1"/>
</dbReference>
<dbReference type="GO" id="GO:0051301">
    <property type="term" value="P:cell division"/>
    <property type="evidence" value="ECO:0007669"/>
    <property type="project" value="UniProtKB-KW"/>
</dbReference>
<dbReference type="Pfam" id="PF10221">
    <property type="entry name" value="Mat89Bb"/>
    <property type="match status" value="1"/>
</dbReference>
<evidence type="ECO:0000256" key="4">
    <source>
        <dbReference type="ARBA" id="ARBA00022490"/>
    </source>
</evidence>
<proteinExistence type="inferred from homology"/>
<sequence>MASAQTSVDPDSLSQEGEFLSSSTKYENKEEWVDVKPIYNSIAEDAVVRISHTPEFIDAFAYFRAVLHKNEMSERAFELTTTCSQLNPANYSVWQFRRNLLKALNKDLIAELKFCEEMACEHPKNYQVWHHRRVLVEWVNDPTKELDFTDFILAGDNKNYHAWQHRQWVVEKFNLFDKRELDYSQKLLEEDLRNNSAWNYRFFILNALSSQMTDKEMLENELDFVTEIIKEASSNESAWTYFVGILGSTGISGNPRALEFCKQLHSNPEHRSPHLRYILFDYHFNLAEQGIDPEQNILEAARLLEELESIDQMPATTIFSDLHEQDSHKTILVVDRGPKFAALCAEVKIPSTTNNLSQTRWSCAIQAVIEFHRVLSDLYPNSSKLLRVVISDTGGRFTTPPWAETIADYRQVLHSFIGSKPDPTADPSASSITNGLVMCMDALAEPTPLQKQAQAHLDTITNDPSTFQVKDLPIPLPPNASEAVKASYERLQKFRIHIQKKTFTRRKFVRNSGTVIAFTTITAFDEFKKVVENMEEQVESRNELFKNSCADLNSTSDLVMLPISRLNLHIIHLAAIDEQMDKPLIEQCQAWLKKREGPVHVELRWTTGANLIRTVHSIMQTDFGVQSTTVQNIPMKEESNATKSTNYNVEMFHANQPHSYLRQLHLLDADSPITNVENEYSSTSLKWSSVNNRMVANDAPLYENGAAVTVAKVRDRPAICICNFILNGKFVLLDMDPDSKVSELSPNFHNLKISHFFSLDHTTGAMFLNGMRFDPSAFPPLPDPINDRLLLYPLVKLIEFMRLQLDIIKYPLKATEKKAIFDQTMELAKNFGQYLPIHDSDSVFYQSAEFFRPLLDVINSNTVTPEMIAEAKSFVYRAVGDNLSTLPYPQSTLITLNMTQEERVKVTFVEVARILKNYSAISPEHTEFYNFFLGITGLDLNEEFSKQQARPDSPTVHRRSRSNSPVPTKRSKKLERDALTLHELFAAKAEVCWRGWKDFEGRINANSAQAKLYPNLKTVDSEPIGGVRPSDRRRNNVMEQ</sequence>
<comment type="caution">
    <text evidence="14">The sequence shown here is derived from an EMBL/GenBank/DDBJ whole genome shotgun (WGS) entry which is preliminary data.</text>
</comment>
<organism evidence="14 15">
    <name type="scientific">Bursaphelenchus xylophilus</name>
    <name type="common">Pinewood nematode worm</name>
    <name type="synonym">Aphelenchoides xylophilus</name>
    <dbReference type="NCBI Taxonomy" id="6326"/>
    <lineage>
        <taxon>Eukaryota</taxon>
        <taxon>Metazoa</taxon>
        <taxon>Ecdysozoa</taxon>
        <taxon>Nematoda</taxon>
        <taxon>Chromadorea</taxon>
        <taxon>Rhabditida</taxon>
        <taxon>Tylenchina</taxon>
        <taxon>Tylenchomorpha</taxon>
        <taxon>Aphelenchoidea</taxon>
        <taxon>Aphelenchoididae</taxon>
        <taxon>Bursaphelenchus</taxon>
    </lineage>
</organism>
<keyword evidence="4" id="KW-0963">Cytoplasm</keyword>
<evidence type="ECO:0000256" key="3">
    <source>
        <dbReference type="ARBA" id="ARBA00020501"/>
    </source>
</evidence>
<keyword evidence="5" id="KW-0132">Cell division</keyword>